<dbReference type="RefSeq" id="WP_161140033.1">
    <property type="nucleotide sequence ID" value="NZ_SPKJ01000019.1"/>
</dbReference>
<gene>
    <name evidence="4" type="ORF">E4O86_08155</name>
</gene>
<dbReference type="InterPro" id="IPR005656">
    <property type="entry name" value="MmgE_PrpD"/>
</dbReference>
<dbReference type="GO" id="GO:0016829">
    <property type="term" value="F:lyase activity"/>
    <property type="evidence" value="ECO:0007669"/>
    <property type="project" value="InterPro"/>
</dbReference>
<evidence type="ECO:0000259" key="2">
    <source>
        <dbReference type="Pfam" id="PF03972"/>
    </source>
</evidence>
<dbReference type="Gene3D" id="1.10.4100.10">
    <property type="entry name" value="2-methylcitrate dehydratase PrpD"/>
    <property type="match status" value="1"/>
</dbReference>
<dbReference type="EMBL" id="SPKJ01000019">
    <property type="protein sequence ID" value="MYZ47684.1"/>
    <property type="molecule type" value="Genomic_DNA"/>
</dbReference>
<name>A0A964T4D2_9HYPH</name>
<dbReference type="PANTHER" id="PTHR16943">
    <property type="entry name" value="2-METHYLCITRATE DEHYDRATASE-RELATED"/>
    <property type="match status" value="1"/>
</dbReference>
<dbReference type="InterPro" id="IPR045337">
    <property type="entry name" value="MmgE_PrpD_C"/>
</dbReference>
<evidence type="ECO:0000313" key="4">
    <source>
        <dbReference type="EMBL" id="MYZ47684.1"/>
    </source>
</evidence>
<evidence type="ECO:0000313" key="5">
    <source>
        <dbReference type="Proteomes" id="UP000773614"/>
    </source>
</evidence>
<dbReference type="InterPro" id="IPR042188">
    <property type="entry name" value="MmgE/PrpD_sf_2"/>
</dbReference>
<dbReference type="Pfam" id="PF03972">
    <property type="entry name" value="MmgE_PrpD_N"/>
    <property type="match status" value="1"/>
</dbReference>
<dbReference type="OrthoDB" id="9795089at2"/>
<organism evidence="4 5">
    <name type="scientific">Propylenella binzhouense</name>
    <dbReference type="NCBI Taxonomy" id="2555902"/>
    <lineage>
        <taxon>Bacteria</taxon>
        <taxon>Pseudomonadati</taxon>
        <taxon>Pseudomonadota</taxon>
        <taxon>Alphaproteobacteria</taxon>
        <taxon>Hyphomicrobiales</taxon>
        <taxon>Propylenellaceae</taxon>
        <taxon>Propylenella</taxon>
    </lineage>
</organism>
<comment type="similarity">
    <text evidence="1">Belongs to the PrpD family.</text>
</comment>
<dbReference type="InterPro" id="IPR036148">
    <property type="entry name" value="MmgE/PrpD_sf"/>
</dbReference>
<protein>
    <submittedName>
        <fullName evidence="4">MmgE/PrpD family protein</fullName>
    </submittedName>
</protein>
<dbReference type="AlphaFoldDB" id="A0A964T4D2"/>
<dbReference type="PANTHER" id="PTHR16943:SF8">
    <property type="entry name" value="2-METHYLCITRATE DEHYDRATASE"/>
    <property type="match status" value="1"/>
</dbReference>
<evidence type="ECO:0000259" key="3">
    <source>
        <dbReference type="Pfam" id="PF19305"/>
    </source>
</evidence>
<dbReference type="Pfam" id="PF19305">
    <property type="entry name" value="MmgE_PrpD_C"/>
    <property type="match status" value="1"/>
</dbReference>
<comment type="caution">
    <text evidence="4">The sequence shown here is derived from an EMBL/GenBank/DDBJ whole genome shotgun (WGS) entry which is preliminary data.</text>
</comment>
<accession>A0A964T4D2</accession>
<sequence length="465" mass="49030">MATGGETRALVDFARGLEWRDLPDDVRETLGVLFLDFLRVSSMGARLPWADWARGYIGKVAAPGASHVLFAGERLNPQHATFLNVAYGSSFDADDTHVGAMIHSGIAAWSAGLAAGEEAGARGPEIVAAVLAAYEAAIRISFAMQPGHFHRGFQATGTCNVFGTALAAGRLLLGGAEAGNRMADAMGLAANYAGGLAQFYHTGGSAKRIQAAHGAQCGVASVLLVREGFTGPSEILEGKAGFLQAYSDECHPERITDRLGEVFHVRDVLVKGYAAAARVHSAMEGMFDLRLAHGFSAEDIEHLTIGIPKVIEGRLTKPEPADEQAAQMSLPFSVALAAAVPLQPGAIPVVTIADYLERIDDPSLKPLQAKMETKIDPDVEAASGAQSTAAKLVLTLRGGRMVETFVAAPKGSASRPFTRAEHEARFRQELATRISDANCQAVIAISRDLERLDAARLAALLAPSG</sequence>
<feature type="domain" description="MmgE/PrpD C-terminal" evidence="3">
    <location>
        <begin position="273"/>
        <end position="449"/>
    </location>
</feature>
<dbReference type="InterPro" id="IPR045336">
    <property type="entry name" value="MmgE_PrpD_N"/>
</dbReference>
<dbReference type="Gene3D" id="3.30.1330.120">
    <property type="entry name" value="2-methylcitrate dehydratase PrpD"/>
    <property type="match status" value="1"/>
</dbReference>
<feature type="domain" description="MmgE/PrpD N-terminal" evidence="2">
    <location>
        <begin position="9"/>
        <end position="250"/>
    </location>
</feature>
<dbReference type="SUPFAM" id="SSF103378">
    <property type="entry name" value="2-methylcitrate dehydratase PrpD"/>
    <property type="match status" value="1"/>
</dbReference>
<reference evidence="4" key="1">
    <citation type="submission" date="2019-03" db="EMBL/GenBank/DDBJ databases">
        <title>Afifella sp. nov., isolated from activated sludge.</title>
        <authorList>
            <person name="Li Q."/>
            <person name="Liu Y."/>
        </authorList>
    </citation>
    <scope>NUCLEOTIDE SEQUENCE</scope>
    <source>
        <strain evidence="4">L72</strain>
    </source>
</reference>
<dbReference type="Proteomes" id="UP000773614">
    <property type="component" value="Unassembled WGS sequence"/>
</dbReference>
<dbReference type="InterPro" id="IPR042183">
    <property type="entry name" value="MmgE/PrpD_sf_1"/>
</dbReference>
<proteinExistence type="inferred from homology"/>
<evidence type="ECO:0000256" key="1">
    <source>
        <dbReference type="ARBA" id="ARBA00006174"/>
    </source>
</evidence>
<keyword evidence="5" id="KW-1185">Reference proteome</keyword>